<name>A0A9P7UGB9_9PEZI</name>
<sequence>MAAMLQHPSLISNKEKERNKEEEKKKEEEGSSAIRLWRWGRGLFDTRLLIATHDSSSYYYQLCPSDVDVVRRVWRGKQNKPPLSPPRSSLTREPAQGLDDPAKDNRLLNGATKENGQKVKGVLG</sequence>
<evidence type="ECO:0000313" key="2">
    <source>
        <dbReference type="EMBL" id="KAG7051557.1"/>
    </source>
</evidence>
<comment type="caution">
    <text evidence="2">The sequence shown here is derived from an EMBL/GenBank/DDBJ whole genome shotgun (WGS) entry which is preliminary data.</text>
</comment>
<dbReference type="Proteomes" id="UP000699042">
    <property type="component" value="Unassembled WGS sequence"/>
</dbReference>
<evidence type="ECO:0000256" key="1">
    <source>
        <dbReference type="SAM" id="MobiDB-lite"/>
    </source>
</evidence>
<feature type="region of interest" description="Disordered" evidence="1">
    <location>
        <begin position="1"/>
        <end position="31"/>
    </location>
</feature>
<reference evidence="2" key="1">
    <citation type="submission" date="2021-05" db="EMBL/GenBank/DDBJ databases">
        <title>Comparative genomics of three Colletotrichum scovillei strains and genetic complementation revealed genes involved fungal growth and virulence on chili pepper.</title>
        <authorList>
            <person name="Hsieh D.-K."/>
            <person name="Chuang S.-C."/>
            <person name="Chen C.-Y."/>
            <person name="Chao Y.-T."/>
            <person name="Lu M.-Y.J."/>
            <person name="Lee M.-H."/>
            <person name="Shih M.-C."/>
        </authorList>
    </citation>
    <scope>NUCLEOTIDE SEQUENCE</scope>
    <source>
        <strain evidence="2">Coll-153</strain>
    </source>
</reference>
<gene>
    <name evidence="2" type="ORF">JMJ77_002175</name>
</gene>
<dbReference type="AlphaFoldDB" id="A0A9P7UGB9"/>
<accession>A0A9P7UGB9</accession>
<proteinExistence type="predicted"/>
<evidence type="ECO:0000313" key="3">
    <source>
        <dbReference type="Proteomes" id="UP000699042"/>
    </source>
</evidence>
<dbReference type="EMBL" id="JAESDN010000004">
    <property type="protein sequence ID" value="KAG7051557.1"/>
    <property type="molecule type" value="Genomic_DNA"/>
</dbReference>
<organism evidence="2 3">
    <name type="scientific">Colletotrichum scovillei</name>
    <dbReference type="NCBI Taxonomy" id="1209932"/>
    <lineage>
        <taxon>Eukaryota</taxon>
        <taxon>Fungi</taxon>
        <taxon>Dikarya</taxon>
        <taxon>Ascomycota</taxon>
        <taxon>Pezizomycotina</taxon>
        <taxon>Sordariomycetes</taxon>
        <taxon>Hypocreomycetidae</taxon>
        <taxon>Glomerellales</taxon>
        <taxon>Glomerellaceae</taxon>
        <taxon>Colletotrichum</taxon>
        <taxon>Colletotrichum acutatum species complex</taxon>
    </lineage>
</organism>
<protein>
    <submittedName>
        <fullName evidence="2">Uncharacterized protein</fullName>
    </submittedName>
</protein>
<feature type="compositionally biased region" description="Basic and acidic residues" evidence="1">
    <location>
        <begin position="13"/>
        <end position="29"/>
    </location>
</feature>
<feature type="region of interest" description="Disordered" evidence="1">
    <location>
        <begin position="77"/>
        <end position="124"/>
    </location>
</feature>
<keyword evidence="3" id="KW-1185">Reference proteome</keyword>